<organism evidence="2 3">
    <name type="scientific">Pandoraea eparura</name>
    <dbReference type="NCBI Taxonomy" id="2508291"/>
    <lineage>
        <taxon>Bacteria</taxon>
        <taxon>Pseudomonadati</taxon>
        <taxon>Pseudomonadota</taxon>
        <taxon>Betaproteobacteria</taxon>
        <taxon>Burkholderiales</taxon>
        <taxon>Burkholderiaceae</taxon>
        <taxon>Pandoraea</taxon>
    </lineage>
</organism>
<feature type="domain" description="CD-NTase-associated protein 12/Pycsar effector protein TIR" evidence="1">
    <location>
        <begin position="149"/>
        <end position="266"/>
    </location>
</feature>
<protein>
    <recommendedName>
        <fullName evidence="1">CD-NTase-associated protein 12/Pycsar effector protein TIR domain-containing protein</fullName>
    </recommendedName>
</protein>
<evidence type="ECO:0000313" key="2">
    <source>
        <dbReference type="EMBL" id="VVD76766.1"/>
    </source>
</evidence>
<dbReference type="EMBL" id="CABPSH010000002">
    <property type="protein sequence ID" value="VVD76766.1"/>
    <property type="molecule type" value="Genomic_DNA"/>
</dbReference>
<dbReference type="RefSeq" id="WP_150588157.1">
    <property type="nucleotide sequence ID" value="NZ_CABPSH010000002.1"/>
</dbReference>
<dbReference type="InterPro" id="IPR014571">
    <property type="entry name" value="UCP032620"/>
</dbReference>
<proteinExistence type="predicted"/>
<evidence type="ECO:0000259" key="1">
    <source>
        <dbReference type="Pfam" id="PF10137"/>
    </source>
</evidence>
<accession>A0A5E4SLM8</accession>
<dbReference type="AlphaFoldDB" id="A0A5E4SLM8"/>
<reference evidence="2 3" key="1">
    <citation type="submission" date="2019-08" db="EMBL/GenBank/DDBJ databases">
        <authorList>
            <person name="Peeters C."/>
        </authorList>
    </citation>
    <scope>NUCLEOTIDE SEQUENCE [LARGE SCALE GENOMIC DNA]</scope>
    <source>
        <strain evidence="2 3">LMG 31012</strain>
    </source>
</reference>
<dbReference type="Pfam" id="PF10137">
    <property type="entry name" value="CAP12-PCTIR_TIR"/>
    <property type="match status" value="1"/>
</dbReference>
<keyword evidence="3" id="KW-1185">Reference proteome</keyword>
<dbReference type="OrthoDB" id="5497289at2"/>
<name>A0A5E4SLM8_9BURK</name>
<dbReference type="Proteomes" id="UP000400981">
    <property type="component" value="Unassembled WGS sequence"/>
</dbReference>
<dbReference type="InterPro" id="IPR019302">
    <property type="entry name" value="CAP12/PCTIR_TIR_dom"/>
</dbReference>
<sequence>MATKHKKTEPASDGSLRPELTMDVASARGKVAERIDLGRELIKELQVIHVRPQEGDDARTKFRKWHDYNGKMVEQMFTTDRFADEYRNTGPWEMVFHTPTAHEESEKYVKHTKRAISNLEHLDQTIELYVPPANTSKVTVEGAALDATRVFIVHGRDGERKQSVARFIERLGFTAVILHEQANAGATVIEKLEAHANAGFAVILWTGDDVGRLKTESEDKPRARQNVIFECGFFIGKLGRERVCTLVEPGVDVPSDLAGFGYVELDERDRWHLDLAKELRAAGYAVDLNRL</sequence>
<dbReference type="GO" id="GO:0050135">
    <property type="term" value="F:NADP+ nucleosidase activity"/>
    <property type="evidence" value="ECO:0007669"/>
    <property type="project" value="InterPro"/>
</dbReference>
<gene>
    <name evidence="2" type="ORF">PEP31012_00883</name>
</gene>
<dbReference type="PIRSF" id="PIRSF032620">
    <property type="entry name" value="UCP032620"/>
    <property type="match status" value="1"/>
</dbReference>
<evidence type="ECO:0000313" key="3">
    <source>
        <dbReference type="Proteomes" id="UP000400981"/>
    </source>
</evidence>